<dbReference type="GO" id="GO:0004746">
    <property type="term" value="F:riboflavin synthase activity"/>
    <property type="evidence" value="ECO:0007669"/>
    <property type="project" value="UniProtKB-EC"/>
</dbReference>
<name>A0A2T9YD95_9FUNG</name>
<feature type="domain" description="Lumazine-binding" evidence="9">
    <location>
        <begin position="104"/>
        <end position="203"/>
    </location>
</feature>
<dbReference type="CDD" id="cd00402">
    <property type="entry name" value="Riboflavin_synthase_like"/>
    <property type="match status" value="1"/>
</dbReference>
<comment type="pathway">
    <text evidence="2">Cofactor biosynthesis; riboflavin biosynthesis; riboflavin from 2-hydroxy-3-oxobutyl phosphate and 5-amino-6-(D-ribitylamino)uracil: step 2/2.</text>
</comment>
<reference evidence="10 11" key="1">
    <citation type="journal article" date="2018" name="MBio">
        <title>Comparative Genomics Reveals the Core Gene Toolbox for the Fungus-Insect Symbiosis.</title>
        <authorList>
            <person name="Wang Y."/>
            <person name="Stata M."/>
            <person name="Wang W."/>
            <person name="Stajich J.E."/>
            <person name="White M.M."/>
            <person name="Moncalvo J.M."/>
        </authorList>
    </citation>
    <scope>NUCLEOTIDE SEQUENCE [LARGE SCALE GENOMIC DNA]</scope>
    <source>
        <strain evidence="10 11">SWE-8-4</strain>
    </source>
</reference>
<evidence type="ECO:0000313" key="10">
    <source>
        <dbReference type="EMBL" id="PVU90316.1"/>
    </source>
</evidence>
<dbReference type="Gene3D" id="2.40.30.20">
    <property type="match status" value="2"/>
</dbReference>
<evidence type="ECO:0000256" key="2">
    <source>
        <dbReference type="ARBA" id="ARBA00004887"/>
    </source>
</evidence>
<evidence type="ECO:0000256" key="6">
    <source>
        <dbReference type="ARBA" id="ARBA00022679"/>
    </source>
</evidence>
<dbReference type="InterPro" id="IPR026017">
    <property type="entry name" value="Lumazine-bd_dom"/>
</dbReference>
<keyword evidence="11" id="KW-1185">Reference proteome</keyword>
<gene>
    <name evidence="10" type="ORF">BB561_004930</name>
</gene>
<dbReference type="InterPro" id="IPR017938">
    <property type="entry name" value="Riboflavin_synthase-like_b-brl"/>
</dbReference>
<dbReference type="PIRSF" id="PIRSF000498">
    <property type="entry name" value="Riboflavin_syn_A"/>
    <property type="match status" value="1"/>
</dbReference>
<dbReference type="SUPFAM" id="SSF63380">
    <property type="entry name" value="Riboflavin synthase domain-like"/>
    <property type="match status" value="2"/>
</dbReference>
<dbReference type="InterPro" id="IPR001783">
    <property type="entry name" value="Lumazine-bd"/>
</dbReference>
<comment type="caution">
    <text evidence="10">The sequence shown here is derived from an EMBL/GenBank/DDBJ whole genome shotgun (WGS) entry which is preliminary data.</text>
</comment>
<dbReference type="PANTHER" id="PTHR21098:SF0">
    <property type="entry name" value="RIBOFLAVIN SYNTHASE"/>
    <property type="match status" value="1"/>
</dbReference>
<dbReference type="AlphaFoldDB" id="A0A2T9YD95"/>
<feature type="domain" description="Lumazine-binding" evidence="9">
    <location>
        <begin position="1"/>
        <end position="103"/>
    </location>
</feature>
<dbReference type="EMBL" id="MBFR01000265">
    <property type="protein sequence ID" value="PVU90316.1"/>
    <property type="molecule type" value="Genomic_DNA"/>
</dbReference>
<evidence type="ECO:0000256" key="8">
    <source>
        <dbReference type="PROSITE-ProRule" id="PRU00524"/>
    </source>
</evidence>
<evidence type="ECO:0000256" key="5">
    <source>
        <dbReference type="ARBA" id="ARBA00022619"/>
    </source>
</evidence>
<evidence type="ECO:0000256" key="7">
    <source>
        <dbReference type="ARBA" id="ARBA00022737"/>
    </source>
</evidence>
<protein>
    <recommendedName>
        <fullName evidence="4">Riboflavin synthase</fullName>
        <ecNumber evidence="3">2.5.1.9</ecNumber>
    </recommendedName>
</protein>
<dbReference type="STRING" id="133385.A0A2T9YD95"/>
<keyword evidence="7" id="KW-0677">Repeat</keyword>
<dbReference type="Pfam" id="PF00677">
    <property type="entry name" value="Lum_binding"/>
    <property type="match status" value="2"/>
</dbReference>
<dbReference type="EC" id="2.5.1.9" evidence="3"/>
<comment type="function">
    <text evidence="1">Catalyzes the dismutation of two molecules of 6,7-dimethyl-8-ribityllumazine, resulting in the formation of riboflavin and 5-amino-6-(D-ribitylamino)uracil.</text>
</comment>
<evidence type="ECO:0000256" key="3">
    <source>
        <dbReference type="ARBA" id="ARBA00012827"/>
    </source>
</evidence>
<evidence type="ECO:0000256" key="1">
    <source>
        <dbReference type="ARBA" id="ARBA00002803"/>
    </source>
</evidence>
<feature type="repeat" description="Lumazine-binding" evidence="8">
    <location>
        <begin position="1"/>
        <end position="103"/>
    </location>
</feature>
<organism evidence="10 11">
    <name type="scientific">Smittium simulii</name>
    <dbReference type="NCBI Taxonomy" id="133385"/>
    <lineage>
        <taxon>Eukaryota</taxon>
        <taxon>Fungi</taxon>
        <taxon>Fungi incertae sedis</taxon>
        <taxon>Zoopagomycota</taxon>
        <taxon>Kickxellomycotina</taxon>
        <taxon>Harpellomycetes</taxon>
        <taxon>Harpellales</taxon>
        <taxon>Legeriomycetaceae</taxon>
        <taxon>Smittium</taxon>
    </lineage>
</organism>
<evidence type="ECO:0000259" key="9">
    <source>
        <dbReference type="PROSITE" id="PS51177"/>
    </source>
</evidence>
<dbReference type="PROSITE" id="PS51177">
    <property type="entry name" value="LUMAZINE_BIND"/>
    <property type="match status" value="2"/>
</dbReference>
<sequence>MFTGIVEIVGVVSKLDIKDSSKSGGNGVSLTIKNAAKILEDCHIGDSIAVNGTCLTVTEFDEDSFKVGIAPETLKKTCLDQLLEGSKVNLERAMAIGFRFGGHFVQGHVDSTAKIISVKPDENSLWFEFNVLDESLMQYIVPKGFICIDGTSLTVCDVDYQKNTFNIMLIAHTQENTIMTSKAAEDLVNIEVDMLGKYVGSVVQGALSSDSSTISSTIKQLIDIAIDKKLESLDKK</sequence>
<dbReference type="InterPro" id="IPR023366">
    <property type="entry name" value="ATP_synth_asu-like_sf"/>
</dbReference>
<dbReference type="PANTHER" id="PTHR21098">
    <property type="entry name" value="RIBOFLAVIN SYNTHASE ALPHA CHAIN"/>
    <property type="match status" value="1"/>
</dbReference>
<dbReference type="FunFam" id="2.40.30.20:FF:000006">
    <property type="entry name" value="Riboflavin synthase, alpha subunit"/>
    <property type="match status" value="1"/>
</dbReference>
<evidence type="ECO:0000313" key="11">
    <source>
        <dbReference type="Proteomes" id="UP000245383"/>
    </source>
</evidence>
<keyword evidence="6" id="KW-0808">Transferase</keyword>
<dbReference type="NCBIfam" id="NF006767">
    <property type="entry name" value="PRK09289.1"/>
    <property type="match status" value="1"/>
</dbReference>
<dbReference type="FunFam" id="2.40.30.20:FF:000004">
    <property type="entry name" value="Riboflavin synthase, alpha subunit"/>
    <property type="match status" value="1"/>
</dbReference>
<proteinExistence type="predicted"/>
<dbReference type="GO" id="GO:0009231">
    <property type="term" value="P:riboflavin biosynthetic process"/>
    <property type="evidence" value="ECO:0007669"/>
    <property type="project" value="UniProtKB-KW"/>
</dbReference>
<keyword evidence="5" id="KW-0686">Riboflavin biosynthesis</keyword>
<evidence type="ECO:0000256" key="4">
    <source>
        <dbReference type="ARBA" id="ARBA00013950"/>
    </source>
</evidence>
<dbReference type="NCBIfam" id="TIGR00187">
    <property type="entry name" value="ribE"/>
    <property type="match status" value="1"/>
</dbReference>
<dbReference type="Proteomes" id="UP000245383">
    <property type="component" value="Unassembled WGS sequence"/>
</dbReference>
<dbReference type="OrthoDB" id="10258924at2759"/>
<accession>A0A2T9YD95</accession>
<feature type="repeat" description="Lumazine-binding" evidence="8">
    <location>
        <begin position="104"/>
        <end position="203"/>
    </location>
</feature>